<protein>
    <recommendedName>
        <fullName evidence="3">DUF1269 domain-containing family protein</fullName>
    </recommendedName>
</protein>
<reference evidence="1 2" key="1">
    <citation type="submission" date="2013-08" db="EMBL/GenBank/DDBJ databases">
        <title>Intrasporangium oryzae NRRL B-24470.</title>
        <authorList>
            <person name="Liu H."/>
            <person name="Wang G."/>
        </authorList>
    </citation>
    <scope>NUCLEOTIDE SEQUENCE [LARGE SCALE GENOMIC DNA]</scope>
    <source>
        <strain evidence="1 2">NRRL B-24470</strain>
    </source>
</reference>
<dbReference type="PATRIC" id="fig|1386089.3.peg.2006"/>
<dbReference type="STRING" id="1386089.N865_07555"/>
<accession>W9G8X9</accession>
<dbReference type="AlphaFoldDB" id="W9G8X9"/>
<organism evidence="1 2">
    <name type="scientific">Intrasporangium oryzae NRRL B-24470</name>
    <dbReference type="NCBI Taxonomy" id="1386089"/>
    <lineage>
        <taxon>Bacteria</taxon>
        <taxon>Bacillati</taxon>
        <taxon>Actinomycetota</taxon>
        <taxon>Actinomycetes</taxon>
        <taxon>Micrococcales</taxon>
        <taxon>Intrasporangiaceae</taxon>
        <taxon>Intrasporangium</taxon>
    </lineage>
</organism>
<evidence type="ECO:0000313" key="1">
    <source>
        <dbReference type="EMBL" id="EWT01712.1"/>
    </source>
</evidence>
<evidence type="ECO:0008006" key="3">
    <source>
        <dbReference type="Google" id="ProtNLM"/>
    </source>
</evidence>
<dbReference type="InterPro" id="IPR046288">
    <property type="entry name" value="DUF6325"/>
</dbReference>
<sequence length="156" mass="16721">MTHETTESVDELGPVDWLVVEFPGSRFRGEIAPALDELVQAGTIRVLDLLLMKKAEDGSLDVYELSDLDESEIGTLRLYEAELAGLLGAEDVEAVAEAIEPGSTAALLVWENTWAAPFGSAVRRAGGQLVATGRIPIQALLAAIEAEEASEEEEEI</sequence>
<comment type="caution">
    <text evidence="1">The sequence shown here is derived from an EMBL/GenBank/DDBJ whole genome shotgun (WGS) entry which is preliminary data.</text>
</comment>
<proteinExistence type="predicted"/>
<dbReference type="Pfam" id="PF19850">
    <property type="entry name" value="DUF6325"/>
    <property type="match status" value="1"/>
</dbReference>
<name>W9G8X9_9MICO</name>
<dbReference type="eggNOG" id="COG4803">
    <property type="taxonomic scope" value="Bacteria"/>
</dbReference>
<dbReference type="Proteomes" id="UP000019489">
    <property type="component" value="Unassembled WGS sequence"/>
</dbReference>
<gene>
    <name evidence="1" type="ORF">N865_07555</name>
</gene>
<evidence type="ECO:0000313" key="2">
    <source>
        <dbReference type="Proteomes" id="UP000019489"/>
    </source>
</evidence>
<dbReference type="EMBL" id="AWSA01000018">
    <property type="protein sequence ID" value="EWT01712.1"/>
    <property type="molecule type" value="Genomic_DNA"/>
</dbReference>
<keyword evidence="2" id="KW-1185">Reference proteome</keyword>